<organism evidence="1 2">
    <name type="scientific">Aspergillus oryzae</name>
    <name type="common">Yellow koji mold</name>
    <dbReference type="NCBI Taxonomy" id="5062"/>
    <lineage>
        <taxon>Eukaryota</taxon>
        <taxon>Fungi</taxon>
        <taxon>Dikarya</taxon>
        <taxon>Ascomycota</taxon>
        <taxon>Pezizomycotina</taxon>
        <taxon>Eurotiomycetes</taxon>
        <taxon>Eurotiomycetidae</taxon>
        <taxon>Eurotiales</taxon>
        <taxon>Aspergillaceae</taxon>
        <taxon>Aspergillus</taxon>
        <taxon>Aspergillus subgen. Circumdati</taxon>
    </lineage>
</organism>
<reference evidence="1" key="1">
    <citation type="submission" date="2023-04" db="EMBL/GenBank/DDBJ databases">
        <title>Aspergillus oryzae NBRC 4228.</title>
        <authorList>
            <person name="Ichikawa N."/>
            <person name="Sato H."/>
            <person name="Tonouchi N."/>
        </authorList>
    </citation>
    <scope>NUCLEOTIDE SEQUENCE</scope>
    <source>
        <strain evidence="1">NBRC 4228</strain>
    </source>
</reference>
<dbReference type="AlphaFoldDB" id="A0AAN4YNN4"/>
<sequence length="78" mass="8592">MEQAKLRFKDIPTETELISARVDPVRINLRLGVKDRVHPCGAARFKIVGGTIPTHYGQKGSDCTVDTQYSNATGYIVS</sequence>
<comment type="caution">
    <text evidence="1">The sequence shown here is derived from an EMBL/GenBank/DDBJ whole genome shotgun (WGS) entry which is preliminary data.</text>
</comment>
<evidence type="ECO:0000313" key="2">
    <source>
        <dbReference type="Proteomes" id="UP001165205"/>
    </source>
</evidence>
<protein>
    <submittedName>
        <fullName evidence="1">Unnamed protein product</fullName>
    </submittedName>
</protein>
<accession>A0AAN4YNN4</accession>
<dbReference type="Proteomes" id="UP001165205">
    <property type="component" value="Unassembled WGS sequence"/>
</dbReference>
<dbReference type="EMBL" id="BSYA01000112">
    <property type="protein sequence ID" value="GMG33163.1"/>
    <property type="molecule type" value="Genomic_DNA"/>
</dbReference>
<evidence type="ECO:0000313" key="1">
    <source>
        <dbReference type="EMBL" id="GMG33163.1"/>
    </source>
</evidence>
<proteinExistence type="predicted"/>
<name>A0AAN4YNN4_ASPOZ</name>
<gene>
    <name evidence="1" type="ORF">Aory04_000874000</name>
</gene>